<keyword evidence="5" id="KW-0762">Sugar transport</keyword>
<evidence type="ECO:0000313" key="12">
    <source>
        <dbReference type="Proteomes" id="UP001253595"/>
    </source>
</evidence>
<sequence>MMRFRLFPAVNSVSSPLFRPIALGLYLLFFTAGVVGALVLPTFSLFLAKEIGVRPLLVGLAFAGIALASIAYNHWLGHWSDKLVDRRPLVVFCCLLGTLACVIFALSRNYWLVAFTAIFLLSLSMVSFSQIMAYSLDYAEAEVPVERIPLFNAIMRAQIAFAWVAGPPAGFLLATYFGFDVSYGIAAILYVFVAAASFKLLPRLPKKNKPVNAAGEQLALSPLSPMIKQSLWLCAIAFSLMWGVNNAYLISLPIHLKDNLHIEAQWMGWVMGTTAALEVPFMLLAGHYASRFRLINLIRCAGVAALLLYVGVYFASELWHLFVLQIFNAIFIGVLAGLGVSVIQDLMPGRSGGASALYTNTTHVGNLLSSLMVGLVADYYGYHQVFVVNILLVFVAIWVFGKVKSPRELAATSS</sequence>
<feature type="domain" description="Major facilitator superfamily (MFS) profile" evidence="10">
    <location>
        <begin position="17"/>
        <end position="407"/>
    </location>
</feature>
<keyword evidence="6 9" id="KW-0812">Transmembrane</keyword>
<feature type="transmembrane region" description="Helical" evidence="9">
    <location>
        <begin position="231"/>
        <end position="254"/>
    </location>
</feature>
<proteinExistence type="inferred from homology"/>
<dbReference type="EMBL" id="JAVDVX010000003">
    <property type="protein sequence ID" value="MDR7090192.1"/>
    <property type="molecule type" value="Genomic_DNA"/>
</dbReference>
<dbReference type="Proteomes" id="UP001253595">
    <property type="component" value="Unassembled WGS sequence"/>
</dbReference>
<evidence type="ECO:0000256" key="4">
    <source>
        <dbReference type="ARBA" id="ARBA00022475"/>
    </source>
</evidence>
<dbReference type="PANTHER" id="PTHR23535:SF2">
    <property type="entry name" value="SUGAR EFFLUX TRANSPORTER A-RELATED"/>
    <property type="match status" value="1"/>
</dbReference>
<dbReference type="SUPFAM" id="SSF103473">
    <property type="entry name" value="MFS general substrate transporter"/>
    <property type="match status" value="1"/>
</dbReference>
<gene>
    <name evidence="11" type="ORF">J2X05_002214</name>
</gene>
<dbReference type="CDD" id="cd17471">
    <property type="entry name" value="MFS_Set"/>
    <property type="match status" value="1"/>
</dbReference>
<dbReference type="PROSITE" id="PS50850">
    <property type="entry name" value="MFS"/>
    <property type="match status" value="1"/>
</dbReference>
<evidence type="ECO:0000256" key="7">
    <source>
        <dbReference type="ARBA" id="ARBA00022989"/>
    </source>
</evidence>
<evidence type="ECO:0000256" key="9">
    <source>
        <dbReference type="SAM" id="Phobius"/>
    </source>
</evidence>
<evidence type="ECO:0000256" key="6">
    <source>
        <dbReference type="ARBA" id="ARBA00022692"/>
    </source>
</evidence>
<comment type="subcellular location">
    <subcellularLocation>
        <location evidence="1">Cell membrane</location>
        <topology evidence="1">Multi-pass membrane protein</topology>
    </subcellularLocation>
</comment>
<dbReference type="InterPro" id="IPR011701">
    <property type="entry name" value="MFS"/>
</dbReference>
<accession>A0ABU1UYB7</accession>
<reference evidence="11 12" key="1">
    <citation type="submission" date="2023-07" db="EMBL/GenBank/DDBJ databases">
        <title>Sorghum-associated microbial communities from plants grown in Nebraska, USA.</title>
        <authorList>
            <person name="Schachtman D."/>
        </authorList>
    </citation>
    <scope>NUCLEOTIDE SEQUENCE [LARGE SCALE GENOMIC DNA]</scope>
    <source>
        <strain evidence="11 12">BE190</strain>
    </source>
</reference>
<feature type="transmembrane region" description="Helical" evidence="9">
    <location>
        <begin position="355"/>
        <end position="376"/>
    </location>
</feature>
<feature type="transmembrane region" description="Helical" evidence="9">
    <location>
        <begin position="297"/>
        <end position="316"/>
    </location>
</feature>
<comment type="similarity">
    <text evidence="2">Belongs to the major facilitator superfamily. Set transporter family.</text>
</comment>
<evidence type="ECO:0000256" key="3">
    <source>
        <dbReference type="ARBA" id="ARBA00022448"/>
    </source>
</evidence>
<evidence type="ECO:0000256" key="2">
    <source>
        <dbReference type="ARBA" id="ARBA00006523"/>
    </source>
</evidence>
<evidence type="ECO:0000313" key="11">
    <source>
        <dbReference type="EMBL" id="MDR7090192.1"/>
    </source>
</evidence>
<feature type="transmembrane region" description="Helical" evidence="9">
    <location>
        <begin position="21"/>
        <end position="44"/>
    </location>
</feature>
<keyword evidence="4" id="KW-1003">Cell membrane</keyword>
<feature type="transmembrane region" description="Helical" evidence="9">
    <location>
        <begin position="112"/>
        <end position="136"/>
    </location>
</feature>
<dbReference type="InterPro" id="IPR036259">
    <property type="entry name" value="MFS_trans_sf"/>
</dbReference>
<protein>
    <submittedName>
        <fullName evidence="11">SET family sugar efflux transporter-like MFS transporter</fullName>
    </submittedName>
</protein>
<evidence type="ECO:0000256" key="8">
    <source>
        <dbReference type="ARBA" id="ARBA00023136"/>
    </source>
</evidence>
<keyword evidence="8 9" id="KW-0472">Membrane</keyword>
<comment type="caution">
    <text evidence="11">The sequence shown here is derived from an EMBL/GenBank/DDBJ whole genome shotgun (WGS) entry which is preliminary data.</text>
</comment>
<evidence type="ECO:0000256" key="5">
    <source>
        <dbReference type="ARBA" id="ARBA00022597"/>
    </source>
</evidence>
<dbReference type="PANTHER" id="PTHR23535">
    <property type="entry name" value="SUGAR EFFLUX TRANSPORTER A-RELATED"/>
    <property type="match status" value="1"/>
</dbReference>
<feature type="transmembrane region" description="Helical" evidence="9">
    <location>
        <begin position="88"/>
        <end position="106"/>
    </location>
</feature>
<evidence type="ECO:0000259" key="10">
    <source>
        <dbReference type="PROSITE" id="PS50850"/>
    </source>
</evidence>
<dbReference type="RefSeq" id="WP_310072324.1">
    <property type="nucleotide sequence ID" value="NZ_JAVDVX010000003.1"/>
</dbReference>
<dbReference type="Gene3D" id="1.20.1250.20">
    <property type="entry name" value="MFS general substrate transporter like domains"/>
    <property type="match status" value="2"/>
</dbReference>
<dbReference type="Pfam" id="PF07690">
    <property type="entry name" value="MFS_1"/>
    <property type="match status" value="1"/>
</dbReference>
<feature type="transmembrane region" description="Helical" evidence="9">
    <location>
        <begin position="382"/>
        <end position="400"/>
    </location>
</feature>
<keyword evidence="7 9" id="KW-1133">Transmembrane helix</keyword>
<evidence type="ECO:0000256" key="1">
    <source>
        <dbReference type="ARBA" id="ARBA00004651"/>
    </source>
</evidence>
<organism evidence="11 12">
    <name type="scientific">Cellvibrio fibrivorans</name>
    <dbReference type="NCBI Taxonomy" id="126350"/>
    <lineage>
        <taxon>Bacteria</taxon>
        <taxon>Pseudomonadati</taxon>
        <taxon>Pseudomonadota</taxon>
        <taxon>Gammaproteobacteria</taxon>
        <taxon>Cellvibrionales</taxon>
        <taxon>Cellvibrionaceae</taxon>
        <taxon>Cellvibrio</taxon>
    </lineage>
</organism>
<feature type="transmembrane region" description="Helical" evidence="9">
    <location>
        <begin position="56"/>
        <end position="76"/>
    </location>
</feature>
<keyword evidence="3" id="KW-0813">Transport</keyword>
<keyword evidence="12" id="KW-1185">Reference proteome</keyword>
<feature type="transmembrane region" description="Helical" evidence="9">
    <location>
        <begin position="266"/>
        <end position="285"/>
    </location>
</feature>
<dbReference type="InterPro" id="IPR020846">
    <property type="entry name" value="MFS_dom"/>
</dbReference>
<feature type="transmembrane region" description="Helical" evidence="9">
    <location>
        <begin position="322"/>
        <end position="343"/>
    </location>
</feature>
<name>A0ABU1UYB7_9GAMM</name>